<name>D6GSQ3_FILAD</name>
<gene>
    <name evidence="1" type="ordered locus">HMPREF0389_01140</name>
</gene>
<evidence type="ECO:0000313" key="2">
    <source>
        <dbReference type="Proteomes" id="UP000007468"/>
    </source>
</evidence>
<dbReference type="EMBL" id="CP002390">
    <property type="protein sequence ID" value="EFE27888.2"/>
    <property type="molecule type" value="Genomic_DNA"/>
</dbReference>
<dbReference type="Proteomes" id="UP000007468">
    <property type="component" value="Chromosome"/>
</dbReference>
<proteinExistence type="predicted"/>
<evidence type="ECO:0000313" key="1">
    <source>
        <dbReference type="EMBL" id="EFE27888.2"/>
    </source>
</evidence>
<dbReference type="KEGG" id="faa:HMPREF0389_01140"/>
<keyword evidence="2" id="KW-1185">Reference proteome</keyword>
<sequence>MTMTFKEWIHKFHPECEGDMMEEQLMEEYATWQKTHSDSMCSFCATGEMPESSDLDGIL</sequence>
<reference evidence="2" key="1">
    <citation type="submission" date="2010-12" db="EMBL/GenBank/DDBJ databases">
        <title>The genome sequence of Filifactor alocis strain ATCC 35896.</title>
        <authorList>
            <consortium name="The Broad Institute Genome Sequencing Platform"/>
            <person name="Ward D."/>
            <person name="Earl A."/>
            <person name="Feldgarden M."/>
            <person name="Young S.K."/>
            <person name="Gargeya S."/>
            <person name="Zeng Q."/>
            <person name="Alvarado L."/>
            <person name="Berlin A."/>
            <person name="Bochicchio J."/>
            <person name="Chapman S.B."/>
            <person name="Chen Z."/>
            <person name="Freedman E."/>
            <person name="Gellesch M."/>
            <person name="Goldberg J."/>
            <person name="Griggs A."/>
            <person name="Gujja S."/>
            <person name="Heilman E."/>
            <person name="Heiman D."/>
            <person name="Howarth C."/>
            <person name="Mehta T."/>
            <person name="Neiman D."/>
            <person name="Pearson M."/>
            <person name="Roberts A."/>
            <person name="Saif S."/>
            <person name="Shea T."/>
            <person name="Shenoy N."/>
            <person name="Sisk P."/>
            <person name="Stolte C."/>
            <person name="Sykes S."/>
            <person name="White J."/>
            <person name="Yandava C."/>
            <person name="Izard J."/>
            <person name="Blanton J.M."/>
            <person name="Baranova O.V."/>
            <person name="Tanner A.C."/>
            <person name="Dewhirst F.E."/>
            <person name="Haas B."/>
            <person name="Nusbaum C."/>
            <person name="Birren B."/>
        </authorList>
    </citation>
    <scope>NUCLEOTIDE SEQUENCE [LARGE SCALE GENOMIC DNA]</scope>
    <source>
        <strain evidence="2">ATCC 35896 / D40 B5</strain>
    </source>
</reference>
<organism evidence="1 2">
    <name type="scientific">Filifactor alocis (strain ATCC 35896 / CCUG 47790 / D40 B5)</name>
    <name type="common">Fusobacterium alocis</name>
    <dbReference type="NCBI Taxonomy" id="546269"/>
    <lineage>
        <taxon>Bacteria</taxon>
        <taxon>Bacillati</taxon>
        <taxon>Bacillota</taxon>
        <taxon>Clostridia</taxon>
        <taxon>Peptostreptococcales</taxon>
        <taxon>Filifactoraceae</taxon>
        <taxon>Filifactor</taxon>
    </lineage>
</organism>
<dbReference type="HOGENOM" id="CLU_2953699_0_0_9"/>
<dbReference type="AlphaFoldDB" id="D6GSQ3"/>
<accession>D6GSQ3</accession>
<protein>
    <submittedName>
        <fullName evidence="1">Uncharacterized protein</fullName>
    </submittedName>
</protein>